<evidence type="ECO:0000256" key="5">
    <source>
        <dbReference type="ARBA" id="ARBA00023242"/>
    </source>
</evidence>
<dbReference type="GO" id="GO:0003700">
    <property type="term" value="F:DNA-binding transcription factor activity"/>
    <property type="evidence" value="ECO:0007669"/>
    <property type="project" value="InterPro"/>
</dbReference>
<dbReference type="InterPro" id="IPR058673">
    <property type="entry name" value="HHO5-like_N"/>
</dbReference>
<dbReference type="NCBIfam" id="TIGR01557">
    <property type="entry name" value="myb_SHAQKYF"/>
    <property type="match status" value="1"/>
</dbReference>
<evidence type="ECO:0000313" key="9">
    <source>
        <dbReference type="Proteomes" id="UP000036987"/>
    </source>
</evidence>
<feature type="compositionally biased region" description="Gly residues" evidence="6">
    <location>
        <begin position="193"/>
        <end position="210"/>
    </location>
</feature>
<dbReference type="FunFam" id="1.10.10.60:FF:000002">
    <property type="entry name" value="Myb family transcription factor"/>
    <property type="match status" value="1"/>
</dbReference>
<protein>
    <submittedName>
        <fullName evidence="8">Myb family transcription factor</fullName>
    </submittedName>
</protein>
<evidence type="ECO:0000256" key="3">
    <source>
        <dbReference type="ARBA" id="ARBA00023125"/>
    </source>
</evidence>
<keyword evidence="9" id="KW-1185">Reference proteome</keyword>
<name>A0A0K9PC03_ZOSMR</name>
<feature type="compositionally biased region" description="Polar residues" evidence="6">
    <location>
        <begin position="182"/>
        <end position="192"/>
    </location>
</feature>
<dbReference type="InterPro" id="IPR044787">
    <property type="entry name" value="HHO5-like"/>
</dbReference>
<dbReference type="EMBL" id="LFYR01001011">
    <property type="protein sequence ID" value="KMZ65725.1"/>
    <property type="molecule type" value="Genomic_DNA"/>
</dbReference>
<keyword evidence="4" id="KW-0804">Transcription</keyword>
<dbReference type="PROSITE" id="PS51294">
    <property type="entry name" value="HTH_MYB"/>
    <property type="match status" value="1"/>
</dbReference>
<dbReference type="PANTHER" id="PTHR31003">
    <property type="entry name" value="MYB FAMILY TRANSCRIPTION FACTOR"/>
    <property type="match status" value="1"/>
</dbReference>
<dbReference type="AlphaFoldDB" id="A0A0K9PC03"/>
<keyword evidence="3" id="KW-0238">DNA-binding</keyword>
<comment type="caution">
    <text evidence="8">The sequence shown here is derived from an EMBL/GenBank/DDBJ whole genome shotgun (WGS) entry which is preliminary data.</text>
</comment>
<evidence type="ECO:0000256" key="4">
    <source>
        <dbReference type="ARBA" id="ARBA00023163"/>
    </source>
</evidence>
<evidence type="ECO:0000256" key="1">
    <source>
        <dbReference type="ARBA" id="ARBA00004123"/>
    </source>
</evidence>
<evidence type="ECO:0000313" key="8">
    <source>
        <dbReference type="EMBL" id="KMZ65725.1"/>
    </source>
</evidence>
<proteinExistence type="predicted"/>
<feature type="compositionally biased region" description="Acidic residues" evidence="6">
    <location>
        <begin position="405"/>
        <end position="415"/>
    </location>
</feature>
<dbReference type="InterPro" id="IPR009057">
    <property type="entry name" value="Homeodomain-like_sf"/>
</dbReference>
<feature type="compositionally biased region" description="Basic and acidic residues" evidence="6">
    <location>
        <begin position="366"/>
        <end position="376"/>
    </location>
</feature>
<dbReference type="Pfam" id="PF26575">
    <property type="entry name" value="HHO5_N"/>
    <property type="match status" value="1"/>
</dbReference>
<dbReference type="Gene3D" id="1.10.10.60">
    <property type="entry name" value="Homeodomain-like"/>
    <property type="match status" value="1"/>
</dbReference>
<reference evidence="9" key="1">
    <citation type="journal article" date="2016" name="Nature">
        <title>The genome of the seagrass Zostera marina reveals angiosperm adaptation to the sea.</title>
        <authorList>
            <person name="Olsen J.L."/>
            <person name="Rouze P."/>
            <person name="Verhelst B."/>
            <person name="Lin Y.-C."/>
            <person name="Bayer T."/>
            <person name="Collen J."/>
            <person name="Dattolo E."/>
            <person name="De Paoli E."/>
            <person name="Dittami S."/>
            <person name="Maumus F."/>
            <person name="Michel G."/>
            <person name="Kersting A."/>
            <person name="Lauritano C."/>
            <person name="Lohaus R."/>
            <person name="Toepel M."/>
            <person name="Tonon T."/>
            <person name="Vanneste K."/>
            <person name="Amirebrahimi M."/>
            <person name="Brakel J."/>
            <person name="Bostroem C."/>
            <person name="Chovatia M."/>
            <person name="Grimwood J."/>
            <person name="Jenkins J.W."/>
            <person name="Jueterbock A."/>
            <person name="Mraz A."/>
            <person name="Stam W.T."/>
            <person name="Tice H."/>
            <person name="Bornberg-Bauer E."/>
            <person name="Green P.J."/>
            <person name="Pearson G.A."/>
            <person name="Procaccini G."/>
            <person name="Duarte C.M."/>
            <person name="Schmutz J."/>
            <person name="Reusch T.B.H."/>
            <person name="Van de Peer Y."/>
        </authorList>
    </citation>
    <scope>NUCLEOTIDE SEQUENCE [LARGE SCALE GENOMIC DNA]</scope>
    <source>
        <strain evidence="9">cv. Finnish</strain>
    </source>
</reference>
<dbReference type="InterPro" id="IPR017930">
    <property type="entry name" value="Myb_dom"/>
</dbReference>
<evidence type="ECO:0000256" key="6">
    <source>
        <dbReference type="SAM" id="MobiDB-lite"/>
    </source>
</evidence>
<gene>
    <name evidence="8" type="ORF">ZOSMA_30G00060</name>
</gene>
<dbReference type="GO" id="GO:0005634">
    <property type="term" value="C:nucleus"/>
    <property type="evidence" value="ECO:0007669"/>
    <property type="project" value="UniProtKB-SubCell"/>
</dbReference>
<feature type="compositionally biased region" description="Acidic residues" evidence="6">
    <location>
        <begin position="377"/>
        <end position="389"/>
    </location>
</feature>
<dbReference type="InterPro" id="IPR006447">
    <property type="entry name" value="Myb_dom_plants"/>
</dbReference>
<dbReference type="Proteomes" id="UP000036987">
    <property type="component" value="Unassembled WGS sequence"/>
</dbReference>
<comment type="subcellular location">
    <subcellularLocation>
        <location evidence="1">Nucleus</location>
    </subcellularLocation>
</comment>
<keyword evidence="2" id="KW-0805">Transcription regulation</keyword>
<dbReference type="SMR" id="A0A0K9PC03"/>
<keyword evidence="5" id="KW-0539">Nucleus</keyword>
<feature type="region of interest" description="Disordered" evidence="6">
    <location>
        <begin position="363"/>
        <end position="415"/>
    </location>
</feature>
<accession>A0A0K9PC03</accession>
<dbReference type="PANTHER" id="PTHR31003:SF19">
    <property type="entry name" value="MYB FAMILY TRANSCRIPTION FACTOR EFM"/>
    <property type="match status" value="1"/>
</dbReference>
<dbReference type="InterPro" id="IPR001005">
    <property type="entry name" value="SANT/Myb"/>
</dbReference>
<dbReference type="GO" id="GO:0003677">
    <property type="term" value="F:DNA binding"/>
    <property type="evidence" value="ECO:0007669"/>
    <property type="project" value="UniProtKB-KW"/>
</dbReference>
<feature type="region of interest" description="Disordered" evidence="6">
    <location>
        <begin position="334"/>
        <end position="353"/>
    </location>
</feature>
<dbReference type="SUPFAM" id="SSF46689">
    <property type="entry name" value="Homeodomain-like"/>
    <property type="match status" value="1"/>
</dbReference>
<dbReference type="Pfam" id="PF00249">
    <property type="entry name" value="Myb_DNA-binding"/>
    <property type="match status" value="1"/>
</dbReference>
<dbReference type="OrthoDB" id="1908613at2759"/>
<sequence length="415" mass="45079">MGSNELSLDYKPNVDITLSTTSEADQPDPTHKLKQFLARLEQERLKIDVFKKELPLCMQLLNNAMEVYRQQLEEGGEKMAVTEEFLPAVVKKNCTGDDKSDNSEPLEKANWLASVQLWTQSNNEVPSSPKRWNTGGAFLPFSKEKTVDKASGCSDLALAPVEDNRPSVLETIEESRDDRCDNNISTTPNMENSGGGGGGGQTAAGMGSSGGQNQTHRKARRCWSPDLHRRFVNALQVLGGSQVATPKQIRELMKVEGLTNDEVKSHLQKYRLHTRPLPAPAQHAVASGHPKLVVLGGIWVPPEYATSATVYSTHPSSATQFCTTAATPLSRGFYSSPTAPQPPQASNAHSHCSVTRHRCGLQGTVELDKKGNREETSESTEEEIKEEVEAERKSGTSCSNGAGGGEEDSNGSDMC</sequence>
<dbReference type="OMA" id="PNWMISA"/>
<feature type="region of interest" description="Disordered" evidence="6">
    <location>
        <begin position="178"/>
        <end position="220"/>
    </location>
</feature>
<evidence type="ECO:0000256" key="2">
    <source>
        <dbReference type="ARBA" id="ARBA00023015"/>
    </source>
</evidence>
<organism evidence="8 9">
    <name type="scientific">Zostera marina</name>
    <name type="common">Eelgrass</name>
    <dbReference type="NCBI Taxonomy" id="29655"/>
    <lineage>
        <taxon>Eukaryota</taxon>
        <taxon>Viridiplantae</taxon>
        <taxon>Streptophyta</taxon>
        <taxon>Embryophyta</taxon>
        <taxon>Tracheophyta</taxon>
        <taxon>Spermatophyta</taxon>
        <taxon>Magnoliopsida</taxon>
        <taxon>Liliopsida</taxon>
        <taxon>Zosteraceae</taxon>
        <taxon>Zostera</taxon>
    </lineage>
</organism>
<feature type="domain" description="HTH myb-type" evidence="7">
    <location>
        <begin position="215"/>
        <end position="275"/>
    </location>
</feature>
<evidence type="ECO:0000259" key="7">
    <source>
        <dbReference type="PROSITE" id="PS51294"/>
    </source>
</evidence>